<dbReference type="InterPro" id="IPR002060">
    <property type="entry name" value="Squ/phyt_synthse"/>
</dbReference>
<protein>
    <submittedName>
        <fullName evidence="2">Farnesyl-diphosphate farnesyltransferase</fullName>
        <ecNumber evidence="2">2.5.1.21</ecNumber>
    </submittedName>
</protein>
<keyword evidence="3" id="KW-1185">Reference proteome</keyword>
<sequence length="325" mass="36334">MSDESHHERELGGQLLASVSRSFYLTLKALPKELREPISLAYLLARTADTIADTASVDAAIRLDCLERYRALVRGTGDVQSLANMLIRQFCPQQSDDAERRLMEKFADGIAWMRTMQPAPLAAIQSVLEHIIDGQMLDIRRFPSDGQLRRLASAKELDEYTWLVAGCVGEFWTQLCASELPASLDPAVSTAQMQEWGARMGKGLQLINILRDIGEDTRDGRCYLPCQPEDIQTEWSLWLQTCTEHLECGLRYVQHVAHGKLRYATALPLLLGIQTVAKMRTSTWDKIQQGVKISRLDVASILAQAAIACRSAGAMEKLYRKLAEA</sequence>
<keyword evidence="1 2" id="KW-0808">Transferase</keyword>
<dbReference type="GO" id="GO:0051996">
    <property type="term" value="F:squalene synthase [NAD(P)H] activity"/>
    <property type="evidence" value="ECO:0007669"/>
    <property type="project" value="UniProtKB-EC"/>
</dbReference>
<dbReference type="EC" id="2.5.1.21" evidence="2"/>
<dbReference type="PROSITE" id="PS01045">
    <property type="entry name" value="SQUALEN_PHYTOEN_SYN_2"/>
    <property type="match status" value="1"/>
</dbReference>
<dbReference type="InterPro" id="IPR008949">
    <property type="entry name" value="Isoprenoid_synthase_dom_sf"/>
</dbReference>
<dbReference type="GO" id="GO:0045338">
    <property type="term" value="P:farnesyl diphosphate metabolic process"/>
    <property type="evidence" value="ECO:0007669"/>
    <property type="project" value="InterPro"/>
</dbReference>
<dbReference type="Proteomes" id="UP000590740">
    <property type="component" value="Unassembled WGS sequence"/>
</dbReference>
<dbReference type="InterPro" id="IPR044844">
    <property type="entry name" value="Trans_IPPS_euk-type"/>
</dbReference>
<dbReference type="RefSeq" id="WP_184340444.1">
    <property type="nucleotide sequence ID" value="NZ_JACHIG010000006.1"/>
</dbReference>
<organism evidence="2 3">
    <name type="scientific">Prosthecobacter vanneervenii</name>
    <dbReference type="NCBI Taxonomy" id="48466"/>
    <lineage>
        <taxon>Bacteria</taxon>
        <taxon>Pseudomonadati</taxon>
        <taxon>Verrucomicrobiota</taxon>
        <taxon>Verrucomicrobiia</taxon>
        <taxon>Verrucomicrobiales</taxon>
        <taxon>Verrucomicrobiaceae</taxon>
        <taxon>Prosthecobacter</taxon>
    </lineage>
</organism>
<dbReference type="Pfam" id="PF00494">
    <property type="entry name" value="SQS_PSY"/>
    <property type="match status" value="1"/>
</dbReference>
<dbReference type="EMBL" id="JACHIG010000006">
    <property type="protein sequence ID" value="MBB5033521.1"/>
    <property type="molecule type" value="Genomic_DNA"/>
</dbReference>
<comment type="caution">
    <text evidence="2">The sequence shown here is derived from an EMBL/GenBank/DDBJ whole genome shotgun (WGS) entry which is preliminary data.</text>
</comment>
<accession>A0A7W7YC96</accession>
<proteinExistence type="predicted"/>
<dbReference type="AlphaFoldDB" id="A0A7W7YC96"/>
<dbReference type="SUPFAM" id="SSF48576">
    <property type="entry name" value="Terpenoid synthases"/>
    <property type="match status" value="1"/>
</dbReference>
<reference evidence="2 3" key="1">
    <citation type="submission" date="2020-08" db="EMBL/GenBank/DDBJ databases">
        <title>Genomic Encyclopedia of Type Strains, Phase IV (KMG-IV): sequencing the most valuable type-strain genomes for metagenomic binning, comparative biology and taxonomic classification.</title>
        <authorList>
            <person name="Goeker M."/>
        </authorList>
    </citation>
    <scope>NUCLEOTIDE SEQUENCE [LARGE SCALE GENOMIC DNA]</scope>
    <source>
        <strain evidence="2 3">DSM 12252</strain>
    </source>
</reference>
<dbReference type="PANTHER" id="PTHR11626">
    <property type="entry name" value="FARNESYL-DIPHOSPHATE FARNESYLTRANSFERASE"/>
    <property type="match status" value="1"/>
</dbReference>
<evidence type="ECO:0000313" key="3">
    <source>
        <dbReference type="Proteomes" id="UP000590740"/>
    </source>
</evidence>
<dbReference type="PANTHER" id="PTHR11626:SF2">
    <property type="entry name" value="SQUALENE SYNTHASE"/>
    <property type="match status" value="1"/>
</dbReference>
<dbReference type="SFLD" id="SFLDS00005">
    <property type="entry name" value="Isoprenoid_Synthase_Type_I"/>
    <property type="match status" value="1"/>
</dbReference>
<dbReference type="Gene3D" id="1.10.600.10">
    <property type="entry name" value="Farnesyl Diphosphate Synthase"/>
    <property type="match status" value="1"/>
</dbReference>
<dbReference type="SFLD" id="SFLDG01018">
    <property type="entry name" value="Squalene/Phytoene_Synthase_Lik"/>
    <property type="match status" value="1"/>
</dbReference>
<evidence type="ECO:0000313" key="2">
    <source>
        <dbReference type="EMBL" id="MBB5033521.1"/>
    </source>
</evidence>
<dbReference type="InterPro" id="IPR019845">
    <property type="entry name" value="Squalene/phytoene_synthase_CS"/>
</dbReference>
<gene>
    <name evidence="2" type="ORF">HNQ65_003109</name>
</gene>
<name>A0A7W7YC96_9BACT</name>
<evidence type="ECO:0000256" key="1">
    <source>
        <dbReference type="ARBA" id="ARBA00022679"/>
    </source>
</evidence>